<dbReference type="Gene3D" id="2.30.110.10">
    <property type="entry name" value="Electron Transport, Fmn-binding Protein, Chain A"/>
    <property type="match status" value="1"/>
</dbReference>
<evidence type="ECO:0000259" key="2">
    <source>
        <dbReference type="Pfam" id="PF01243"/>
    </source>
</evidence>
<dbReference type="InterPro" id="IPR052019">
    <property type="entry name" value="F420H2_bilvrd_red/Heme_oxyg"/>
</dbReference>
<gene>
    <name evidence="3" type="ORF">ACFQKB_44925</name>
</gene>
<feature type="domain" description="Pyridoxamine 5'-phosphate oxidase N-terminal" evidence="2">
    <location>
        <begin position="6"/>
        <end position="100"/>
    </location>
</feature>
<organism evidence="3 4">
    <name type="scientific">Actinomadura yumaensis</name>
    <dbReference type="NCBI Taxonomy" id="111807"/>
    <lineage>
        <taxon>Bacteria</taxon>
        <taxon>Bacillati</taxon>
        <taxon>Actinomycetota</taxon>
        <taxon>Actinomycetes</taxon>
        <taxon>Streptosporangiales</taxon>
        <taxon>Thermomonosporaceae</taxon>
        <taxon>Actinomadura</taxon>
    </lineage>
</organism>
<dbReference type="PANTHER" id="PTHR35176">
    <property type="entry name" value="HEME OXYGENASE HI_0854-RELATED"/>
    <property type="match status" value="1"/>
</dbReference>
<dbReference type="InterPro" id="IPR024031">
    <property type="entry name" value="MSMEG_5819/OxyR"/>
</dbReference>
<dbReference type="EC" id="1.-.-.-" evidence="3"/>
<dbReference type="InterPro" id="IPR012349">
    <property type="entry name" value="Split_barrel_FMN-bd"/>
</dbReference>
<evidence type="ECO:0000313" key="3">
    <source>
        <dbReference type="EMBL" id="MFC6886975.1"/>
    </source>
</evidence>
<evidence type="ECO:0000256" key="1">
    <source>
        <dbReference type="ARBA" id="ARBA00023002"/>
    </source>
</evidence>
<keyword evidence="4" id="KW-1185">Reference proteome</keyword>
<dbReference type="Pfam" id="PF01243">
    <property type="entry name" value="PNPOx_N"/>
    <property type="match status" value="1"/>
</dbReference>
<accession>A0ABW2D0Z0</accession>
<sequence>MSFTEEEIAYMRTQPLARIATVGPDGQPDASPVGFEFDGTYFYVGGIDPVKTRKYRNVRAGNRQVALVIDDVVTVDPWTPRFVRIYGTADLVEREGQFGAAPYMRITPTVSWSWNLEGRPIGSDHDHDFGPRRAEHRPPA</sequence>
<name>A0ABW2D0Z0_9ACTN</name>
<dbReference type="NCBIfam" id="TIGR04023">
    <property type="entry name" value="PPOX_MSMEG_5819"/>
    <property type="match status" value="1"/>
</dbReference>
<keyword evidence="1 3" id="KW-0560">Oxidoreductase</keyword>
<dbReference type="GO" id="GO:0016491">
    <property type="term" value="F:oxidoreductase activity"/>
    <property type="evidence" value="ECO:0007669"/>
    <property type="project" value="UniProtKB-KW"/>
</dbReference>
<dbReference type="SUPFAM" id="SSF50475">
    <property type="entry name" value="FMN-binding split barrel"/>
    <property type="match status" value="1"/>
</dbReference>
<dbReference type="PANTHER" id="PTHR35176:SF6">
    <property type="entry name" value="HEME OXYGENASE HI_0854-RELATED"/>
    <property type="match status" value="1"/>
</dbReference>
<reference evidence="4" key="1">
    <citation type="journal article" date="2019" name="Int. J. Syst. Evol. Microbiol.">
        <title>The Global Catalogue of Microorganisms (GCM) 10K type strain sequencing project: providing services to taxonomists for standard genome sequencing and annotation.</title>
        <authorList>
            <consortium name="The Broad Institute Genomics Platform"/>
            <consortium name="The Broad Institute Genome Sequencing Center for Infectious Disease"/>
            <person name="Wu L."/>
            <person name="Ma J."/>
        </authorList>
    </citation>
    <scope>NUCLEOTIDE SEQUENCE [LARGE SCALE GENOMIC DNA]</scope>
    <source>
        <strain evidence="4">JCM 3369</strain>
    </source>
</reference>
<evidence type="ECO:0000313" key="4">
    <source>
        <dbReference type="Proteomes" id="UP001596380"/>
    </source>
</evidence>
<protein>
    <submittedName>
        <fullName evidence="3">PPOX class F420-dependent oxidoreductase</fullName>
        <ecNumber evidence="3">1.-.-.-</ecNumber>
    </submittedName>
</protein>
<dbReference type="InterPro" id="IPR011576">
    <property type="entry name" value="Pyridox_Oxase_N"/>
</dbReference>
<comment type="caution">
    <text evidence="3">The sequence shown here is derived from an EMBL/GenBank/DDBJ whole genome shotgun (WGS) entry which is preliminary data.</text>
</comment>
<proteinExistence type="predicted"/>
<dbReference type="Proteomes" id="UP001596380">
    <property type="component" value="Unassembled WGS sequence"/>
</dbReference>
<dbReference type="RefSeq" id="WP_160826093.1">
    <property type="nucleotide sequence ID" value="NZ_JBHSXE010000001.1"/>
</dbReference>
<dbReference type="EMBL" id="JBHSXS010000064">
    <property type="protein sequence ID" value="MFC6886975.1"/>
    <property type="molecule type" value="Genomic_DNA"/>
</dbReference>